<proteinExistence type="predicted"/>
<dbReference type="EMBL" id="LR824006">
    <property type="protein sequence ID" value="CAD0195540.1"/>
    <property type="molecule type" value="Genomic_DNA"/>
</dbReference>
<keyword evidence="3" id="KW-1185">Reference proteome</keyword>
<accession>A0A9N8KU07</accession>
<sequence length="108" mass="12138">MSSGEPAMSQTKQKDSRRCQGRKCPYMSEAGAARARRWRDAGAATERLSDGRRDVVWPQPNVPLPVNARAALLAHNGKRSFVTHILFPRKPSQVRQRRKIYGAAKLLI</sequence>
<name>A0A9N8KU07_CHRIL</name>
<evidence type="ECO:0000313" key="2">
    <source>
        <dbReference type="EMBL" id="CAD0195540.1"/>
    </source>
</evidence>
<reference evidence="2" key="1">
    <citation type="submission" date="2021-12" db="EMBL/GenBank/DDBJ databases">
        <authorList>
            <person name="King R."/>
        </authorList>
    </citation>
    <scope>NUCLEOTIDE SEQUENCE</scope>
</reference>
<dbReference type="AlphaFoldDB" id="A0A9N8KU07"/>
<organism evidence="2 3">
    <name type="scientific">Chrysodeixis includens</name>
    <name type="common">Soybean looper</name>
    <name type="synonym">Pseudoplusia includens</name>
    <dbReference type="NCBI Taxonomy" id="689277"/>
    <lineage>
        <taxon>Eukaryota</taxon>
        <taxon>Metazoa</taxon>
        <taxon>Ecdysozoa</taxon>
        <taxon>Arthropoda</taxon>
        <taxon>Hexapoda</taxon>
        <taxon>Insecta</taxon>
        <taxon>Pterygota</taxon>
        <taxon>Neoptera</taxon>
        <taxon>Endopterygota</taxon>
        <taxon>Lepidoptera</taxon>
        <taxon>Glossata</taxon>
        <taxon>Ditrysia</taxon>
        <taxon>Noctuoidea</taxon>
        <taxon>Noctuidae</taxon>
        <taxon>Plusiinae</taxon>
        <taxon>Chrysodeixis</taxon>
    </lineage>
</organism>
<dbReference type="Proteomes" id="UP001154114">
    <property type="component" value="Chromosome 3"/>
</dbReference>
<protein>
    <submittedName>
        <fullName evidence="2">Uncharacterized protein</fullName>
    </submittedName>
</protein>
<dbReference type="OrthoDB" id="10439267at2759"/>
<feature type="compositionally biased region" description="Polar residues" evidence="1">
    <location>
        <begin position="1"/>
        <end position="11"/>
    </location>
</feature>
<evidence type="ECO:0000313" key="3">
    <source>
        <dbReference type="Proteomes" id="UP001154114"/>
    </source>
</evidence>
<evidence type="ECO:0000256" key="1">
    <source>
        <dbReference type="SAM" id="MobiDB-lite"/>
    </source>
</evidence>
<feature type="region of interest" description="Disordered" evidence="1">
    <location>
        <begin position="1"/>
        <end position="22"/>
    </location>
</feature>
<gene>
    <name evidence="2" type="ORF">CINC_LOCUS9493</name>
</gene>